<sequence>MKTLKFITAILLLSFIGFTSCQDQDDHLNEENPNANAANSQTAKQLKQSSMHNGSFDDLLDGVSCSSILLPVTATVNGTEVHVVNESDYETVIDILSEYNNDEDEVILHFPLSVKLSNYTEVEITNQIEYDALISACNQAEGTTNEAINCLGINFPITVFSYNLNFVQTGSVVIESEKALYTYMTNFGNDEYFAVNYPITATLNSDTLVTITSDLELQSKISDCIATEDEEEQAEENAKTLETILVEGAFKVESFIDSSVEKANDYANYTIEFAGNLTCTAQNKADTTINAVQGTYNVASKTEVFVNLTFSGNASFELLNNNWEVTSFSQSSISLQSTTNAAVTLILAQI</sequence>
<dbReference type="PROSITE" id="PS51257">
    <property type="entry name" value="PROKAR_LIPOPROTEIN"/>
    <property type="match status" value="1"/>
</dbReference>
<evidence type="ECO:0008006" key="4">
    <source>
        <dbReference type="Google" id="ProtNLM"/>
    </source>
</evidence>
<reference evidence="3" key="1">
    <citation type="journal article" date="2019" name="Int. J. Syst. Evol. Microbiol.">
        <title>The Global Catalogue of Microorganisms (GCM) 10K type strain sequencing project: providing services to taxonomists for standard genome sequencing and annotation.</title>
        <authorList>
            <consortium name="The Broad Institute Genomics Platform"/>
            <consortium name="The Broad Institute Genome Sequencing Center for Infectious Disease"/>
            <person name="Wu L."/>
            <person name="Ma J."/>
        </authorList>
    </citation>
    <scope>NUCLEOTIDE SEQUENCE [LARGE SCALE GENOMIC DNA]</scope>
    <source>
        <strain evidence="3">CCUG 63246</strain>
    </source>
</reference>
<gene>
    <name evidence="2" type="ORF">ACFQ2E_15920</name>
</gene>
<evidence type="ECO:0000313" key="3">
    <source>
        <dbReference type="Proteomes" id="UP001597163"/>
    </source>
</evidence>
<dbReference type="EMBL" id="JBHTLJ010000005">
    <property type="protein sequence ID" value="MFD1163918.1"/>
    <property type="molecule type" value="Genomic_DNA"/>
</dbReference>
<proteinExistence type="predicted"/>
<protein>
    <recommendedName>
        <fullName evidence="4">Lipoprotein</fullName>
    </recommendedName>
</protein>
<dbReference type="RefSeq" id="WP_311942741.1">
    <property type="nucleotide sequence ID" value="NZ_JAVSCK010000005.1"/>
</dbReference>
<keyword evidence="3" id="KW-1185">Reference proteome</keyword>
<organism evidence="2 3">
    <name type="scientific">Hwangdonia seohaensis</name>
    <dbReference type="NCBI Taxonomy" id="1240727"/>
    <lineage>
        <taxon>Bacteria</taxon>
        <taxon>Pseudomonadati</taxon>
        <taxon>Bacteroidota</taxon>
        <taxon>Flavobacteriia</taxon>
        <taxon>Flavobacteriales</taxon>
        <taxon>Flavobacteriaceae</taxon>
        <taxon>Hwangdonia</taxon>
    </lineage>
</organism>
<keyword evidence="1" id="KW-0732">Signal</keyword>
<feature type="signal peptide" evidence="1">
    <location>
        <begin position="1"/>
        <end position="21"/>
    </location>
</feature>
<feature type="chain" id="PRO_5045458026" description="Lipoprotein" evidence="1">
    <location>
        <begin position="22"/>
        <end position="350"/>
    </location>
</feature>
<evidence type="ECO:0000313" key="2">
    <source>
        <dbReference type="EMBL" id="MFD1163918.1"/>
    </source>
</evidence>
<name>A0ABW3RGB0_9FLAO</name>
<accession>A0ABW3RGB0</accession>
<comment type="caution">
    <text evidence="2">The sequence shown here is derived from an EMBL/GenBank/DDBJ whole genome shotgun (WGS) entry which is preliminary data.</text>
</comment>
<evidence type="ECO:0000256" key="1">
    <source>
        <dbReference type="SAM" id="SignalP"/>
    </source>
</evidence>
<dbReference type="Proteomes" id="UP001597163">
    <property type="component" value="Unassembled WGS sequence"/>
</dbReference>